<feature type="compositionally biased region" description="Acidic residues" evidence="1">
    <location>
        <begin position="500"/>
        <end position="510"/>
    </location>
</feature>
<evidence type="ECO:0008006" key="6">
    <source>
        <dbReference type="Google" id="ProtNLM"/>
    </source>
</evidence>
<feature type="domain" description="Probable zinc-ribbon" evidence="2">
    <location>
        <begin position="807"/>
        <end position="848"/>
    </location>
</feature>
<organism evidence="4 5">
    <name type="scientific">Lithospermum erythrorhizon</name>
    <name type="common">Purple gromwell</name>
    <name type="synonym">Lithospermum officinale var. erythrorhizon</name>
    <dbReference type="NCBI Taxonomy" id="34254"/>
    <lineage>
        <taxon>Eukaryota</taxon>
        <taxon>Viridiplantae</taxon>
        <taxon>Streptophyta</taxon>
        <taxon>Embryophyta</taxon>
        <taxon>Tracheophyta</taxon>
        <taxon>Spermatophyta</taxon>
        <taxon>Magnoliopsida</taxon>
        <taxon>eudicotyledons</taxon>
        <taxon>Gunneridae</taxon>
        <taxon>Pentapetalae</taxon>
        <taxon>asterids</taxon>
        <taxon>lamiids</taxon>
        <taxon>Boraginales</taxon>
        <taxon>Boraginaceae</taxon>
        <taxon>Boraginoideae</taxon>
        <taxon>Lithospermeae</taxon>
        <taxon>Lithospermum</taxon>
    </lineage>
</organism>
<dbReference type="GO" id="GO:1900150">
    <property type="term" value="P:regulation of defense response to fungus"/>
    <property type="evidence" value="ECO:0007669"/>
    <property type="project" value="InterPro"/>
</dbReference>
<protein>
    <recommendedName>
        <fullName evidence="6">Zinc-ribbon domain-containing protein</fullName>
    </recommendedName>
</protein>
<evidence type="ECO:0000256" key="1">
    <source>
        <dbReference type="SAM" id="MobiDB-lite"/>
    </source>
</evidence>
<dbReference type="InterPro" id="IPR040244">
    <property type="entry name" value="EDR4-like"/>
</dbReference>
<dbReference type="InterPro" id="IPR055126">
    <property type="entry name" value="EDR4-like_N"/>
</dbReference>
<dbReference type="Pfam" id="PF11331">
    <property type="entry name" value="Zn_ribbon_12"/>
    <property type="match status" value="1"/>
</dbReference>
<feature type="compositionally biased region" description="Basic residues" evidence="1">
    <location>
        <begin position="543"/>
        <end position="554"/>
    </location>
</feature>
<dbReference type="AlphaFoldDB" id="A0AAV3QES9"/>
<evidence type="ECO:0000313" key="5">
    <source>
        <dbReference type="Proteomes" id="UP001454036"/>
    </source>
</evidence>
<accession>A0AAV3QES9</accession>
<feature type="compositionally biased region" description="Polar residues" evidence="1">
    <location>
        <begin position="566"/>
        <end position="581"/>
    </location>
</feature>
<dbReference type="EMBL" id="BAABME010004245">
    <property type="protein sequence ID" value="GAA0161683.1"/>
    <property type="molecule type" value="Genomic_DNA"/>
</dbReference>
<sequence length="888" mass="101076">MSTAIRLVRCPKCRKILPELPNIPVYKCGGCGKILQAKEHKNSIKGNESRVHETDPILKYEASSNLRRLSKHGDRPSIESSPGSDAKREQLESGSPDSEKPVDRNLSDEKCHSTEPTYLKGDKFSLETNESSVQGEHECMSDRDVGLRNSESLDHHSENPDERTSDKLSDSCGCQENEDSSTEIRSSGRKYEEGYSPKLTIMTSVNEIEDSQGVLEDEKKFSGEPKNLDDPETTRSSESEAKLVVTEQQQNVGNEIGKYTNDTEDFQGELSLEGNHSNEPQSSVESATHFSVNEPLKWDEEYQPSSEDEEHSQMDVRKYILRDNDWMRQNKFANKIVEYSQKREITKETSSISTNDFQEAETSILTEKNCSVVDGNSRSHIVKYGPEAEEEITAARGPLIRSMVFAPLSTDEMYLKESPEVSPSFHRINSEEMLDTLPINPRVPIASLPPDDINLAESHEVGSIFHRISSEEMLDTLPINPRVPIGSMSKSPTKTYYAGDESESSYDGQEELSAQVSHLYSRKFKGTGTTSTKRSRQKDGFRVKNKHNGQHWRHHESPEPRKQNHPIRTSLTATNNDPVSSGSYMLPRISQLFHRNGSPESSTENVFLHSGEFRGPDKMLDSDPEKVELLRMVHELEDKINSIHMSKQMSDEQLPLRDVGEDIHTGGYYDDPTMGRNPYVDFKYSGHQRSHTQGVGRANEPRSSRLAFLGEASQCKNHIDCRCSHCYHQSFHVSPKLSSHCIHCQHEAHPRHDYDNMYPYYSPSPLHTSSEFSHEIQADDQKYDHEMRIYFREKDQVMKRHLRPVSGGAPIISCYHCSELLQLSADFLLFRRRCHQIRCNSCNRILKFLLLKKLHLVPYVIKIKAHPSSEMDDYINIVDSRTLALTSH</sequence>
<feature type="compositionally biased region" description="Basic and acidic residues" evidence="1">
    <location>
        <begin position="85"/>
        <end position="113"/>
    </location>
</feature>
<evidence type="ECO:0000259" key="2">
    <source>
        <dbReference type="Pfam" id="PF11331"/>
    </source>
</evidence>
<feature type="region of interest" description="Disordered" evidence="1">
    <location>
        <begin position="490"/>
        <end position="512"/>
    </location>
</feature>
<reference evidence="4 5" key="1">
    <citation type="submission" date="2024-01" db="EMBL/GenBank/DDBJ databases">
        <title>The complete chloroplast genome sequence of Lithospermum erythrorhizon: insights into the phylogenetic relationship among Boraginaceae species and the maternal lineages of purple gromwells.</title>
        <authorList>
            <person name="Okada T."/>
            <person name="Watanabe K."/>
        </authorList>
    </citation>
    <scope>NUCLEOTIDE SEQUENCE [LARGE SCALE GENOMIC DNA]</scope>
</reference>
<evidence type="ECO:0000313" key="4">
    <source>
        <dbReference type="EMBL" id="GAA0161683.1"/>
    </source>
</evidence>
<proteinExistence type="predicted"/>
<dbReference type="InterPro" id="IPR021480">
    <property type="entry name" value="Zinc_ribbon_12"/>
</dbReference>
<feature type="compositionally biased region" description="Basic and acidic residues" evidence="1">
    <location>
        <begin position="216"/>
        <end position="241"/>
    </location>
</feature>
<name>A0AAV3QES9_LITER</name>
<keyword evidence="5" id="KW-1185">Reference proteome</keyword>
<feature type="compositionally biased region" description="Polar residues" evidence="1">
    <location>
        <begin position="274"/>
        <end position="289"/>
    </location>
</feature>
<feature type="domain" description="Enhanced disease resistance 4-like N-terminal" evidence="3">
    <location>
        <begin position="5"/>
        <end position="37"/>
    </location>
</feature>
<feature type="region of interest" description="Disordered" evidence="1">
    <location>
        <begin position="62"/>
        <end position="289"/>
    </location>
</feature>
<comment type="caution">
    <text evidence="4">The sequence shown here is derived from an EMBL/GenBank/DDBJ whole genome shotgun (WGS) entry which is preliminary data.</text>
</comment>
<dbReference type="Proteomes" id="UP001454036">
    <property type="component" value="Unassembled WGS sequence"/>
</dbReference>
<dbReference type="PANTHER" id="PTHR31105:SF38">
    <property type="entry name" value="PROTEIN ENHANCED DISEASE RESISTANCE 4"/>
    <property type="match status" value="1"/>
</dbReference>
<gene>
    <name evidence="4" type="ORF">LIER_17939</name>
</gene>
<feature type="region of interest" description="Disordered" evidence="1">
    <location>
        <begin position="525"/>
        <end position="581"/>
    </location>
</feature>
<dbReference type="PANTHER" id="PTHR31105">
    <property type="entry name" value="EXTRA-LARGE G-PROTEIN-LIKE"/>
    <property type="match status" value="1"/>
</dbReference>
<dbReference type="Pfam" id="PF22910">
    <property type="entry name" value="EDR4-like_1st"/>
    <property type="match status" value="1"/>
</dbReference>
<feature type="compositionally biased region" description="Basic and acidic residues" evidence="1">
    <location>
        <begin position="135"/>
        <end position="169"/>
    </location>
</feature>
<evidence type="ECO:0000259" key="3">
    <source>
        <dbReference type="Pfam" id="PF22910"/>
    </source>
</evidence>